<proteinExistence type="predicted"/>
<sequence>MIIFPELSRKFGRFITNLFRRPQDQITSAAEAIITGVPEEIEKEGAASAIVTLISKPLNWMLTPIRNFFDTVLIEKHIDPDTGQRLAADATTASLGAMGIGFSTGLIGESVSFGQVESISRWPARLLSITGMGGLVAAQFLPIYKTAIAKPYGYWLNARFTPELPKLGDAVELKSRQFIEDPEFKKLLAYQGIGDKYISHYSELAITPLKYFAMNAIARQGLYDPVFFQEELERSGYSDTAIKELHTAYTSLAAETEIKAFKSYMKKAFKEGLITESRYRDHLKDLRIPDDIINIVIELEKVVKKDDFSSEKLKLATKRFQRGLITESEFRTTLGDLGFTAEGVRVHIDLAELSKKIEETEEAKLTRGVVTSMYRKGIIDKSSAKTRLLDMSYTDKDAELLLSWVDPEVPEESRRMLSPAQIGAAYNRNYIDEPTFTAKLTEYGYPDWDISILKELYAPKVVKPPKVRRPSKSMIKKQLFEGVISEEEARVELANLGYSEEDIEDIVALWLIEYEGKAAKEAKT</sequence>
<name>A0A6H2A1F0_9ZZZZ</name>
<organism evidence="1">
    <name type="scientific">viral metagenome</name>
    <dbReference type="NCBI Taxonomy" id="1070528"/>
    <lineage>
        <taxon>unclassified sequences</taxon>
        <taxon>metagenomes</taxon>
        <taxon>organismal metagenomes</taxon>
    </lineage>
</organism>
<dbReference type="AlphaFoldDB" id="A0A6H2A1F0"/>
<reference evidence="1" key="1">
    <citation type="submission" date="2020-03" db="EMBL/GenBank/DDBJ databases">
        <title>The deep terrestrial virosphere.</title>
        <authorList>
            <person name="Holmfeldt K."/>
            <person name="Nilsson E."/>
            <person name="Simone D."/>
            <person name="Lopez-Fernandez M."/>
            <person name="Wu X."/>
            <person name="de Brujin I."/>
            <person name="Lundin D."/>
            <person name="Andersson A."/>
            <person name="Bertilsson S."/>
            <person name="Dopson M."/>
        </authorList>
    </citation>
    <scope>NUCLEOTIDE SEQUENCE</scope>
    <source>
        <strain evidence="1">TM448A03585</strain>
        <strain evidence="2">TM448B01345</strain>
    </source>
</reference>
<dbReference type="EMBL" id="MT144742">
    <property type="protein sequence ID" value="QJH98597.1"/>
    <property type="molecule type" value="Genomic_DNA"/>
</dbReference>
<dbReference type="EMBL" id="MT144425">
    <property type="protein sequence ID" value="QJA53481.1"/>
    <property type="molecule type" value="Genomic_DNA"/>
</dbReference>
<evidence type="ECO:0000313" key="2">
    <source>
        <dbReference type="EMBL" id="QJH98597.1"/>
    </source>
</evidence>
<accession>A0A6H2A1F0</accession>
<evidence type="ECO:0000313" key="1">
    <source>
        <dbReference type="EMBL" id="QJA53481.1"/>
    </source>
</evidence>
<gene>
    <name evidence="1" type="ORF">TM448A03585_0002</name>
    <name evidence="2" type="ORF">TM448B01345_0015</name>
</gene>
<protein>
    <submittedName>
        <fullName evidence="1">Uncharacterized protein</fullName>
    </submittedName>
</protein>